<dbReference type="GO" id="GO:0016491">
    <property type="term" value="F:oxidoreductase activity"/>
    <property type="evidence" value="ECO:0007669"/>
    <property type="project" value="InterPro"/>
</dbReference>
<protein>
    <recommendedName>
        <fullName evidence="1">Aldehyde oxidase/xanthine dehydrogenase first molybdopterin binding domain-containing protein</fullName>
    </recommendedName>
</protein>
<evidence type="ECO:0000313" key="2">
    <source>
        <dbReference type="EMBL" id="PAF11552.1"/>
    </source>
</evidence>
<sequence>FEPLEVVADAEYALTDSAPKLHPDGNLHSHVKINNGNIEKAFEEADIIVENTFYSPRQMHAFIETEGG</sequence>
<evidence type="ECO:0000259" key="1">
    <source>
        <dbReference type="Pfam" id="PF02738"/>
    </source>
</evidence>
<dbReference type="SUPFAM" id="SSF56003">
    <property type="entry name" value="Molybdenum cofactor-binding domain"/>
    <property type="match status" value="1"/>
</dbReference>
<dbReference type="AlphaFoldDB" id="A0A268QUJ3"/>
<dbReference type="InterPro" id="IPR037165">
    <property type="entry name" value="AldOxase/xan_DH_Mopterin-bd_sf"/>
</dbReference>
<evidence type="ECO:0000313" key="3">
    <source>
        <dbReference type="Proteomes" id="UP000216133"/>
    </source>
</evidence>
<dbReference type="RefSeq" id="WP_143118224.1">
    <property type="nucleotide sequence ID" value="NZ_NPBS01001053.1"/>
</dbReference>
<feature type="non-terminal residue" evidence="2">
    <location>
        <position position="1"/>
    </location>
</feature>
<gene>
    <name evidence="2" type="ORF">CHH61_26695</name>
</gene>
<dbReference type="Pfam" id="PF02738">
    <property type="entry name" value="MoCoBD_1"/>
    <property type="match status" value="1"/>
</dbReference>
<reference evidence="2 3" key="1">
    <citation type="submission" date="2017-07" db="EMBL/GenBank/DDBJ databases">
        <title>Isolation and whole genome analysis of endospore-forming bacteria from heroin.</title>
        <authorList>
            <person name="Kalinowski J."/>
            <person name="Ahrens B."/>
            <person name="Al-Dilaimi A."/>
            <person name="Winkler A."/>
            <person name="Wibberg D."/>
            <person name="Schleenbecker U."/>
            <person name="Ruckert C."/>
            <person name="Wolfel R."/>
            <person name="Grass G."/>
        </authorList>
    </citation>
    <scope>NUCLEOTIDE SEQUENCE [LARGE SCALE GENOMIC DNA]</scope>
    <source>
        <strain evidence="2 3">7523-2</strain>
    </source>
</reference>
<dbReference type="EMBL" id="NPBS01001053">
    <property type="protein sequence ID" value="PAF11552.1"/>
    <property type="molecule type" value="Genomic_DNA"/>
</dbReference>
<dbReference type="Gene3D" id="3.30.365.10">
    <property type="entry name" value="Aldehyde oxidase/xanthine dehydrogenase, molybdopterin binding domain"/>
    <property type="match status" value="1"/>
</dbReference>
<comment type="caution">
    <text evidence="2">The sequence shown here is derived from an EMBL/GenBank/DDBJ whole genome shotgun (WGS) entry which is preliminary data.</text>
</comment>
<feature type="domain" description="Aldehyde oxidase/xanthine dehydrogenase first molybdopterin binding" evidence="1">
    <location>
        <begin position="28"/>
        <end position="67"/>
    </location>
</feature>
<proteinExistence type="predicted"/>
<organism evidence="2 3">
    <name type="scientific">Shouchella clausii</name>
    <name type="common">Alkalihalobacillus clausii</name>
    <dbReference type="NCBI Taxonomy" id="79880"/>
    <lineage>
        <taxon>Bacteria</taxon>
        <taxon>Bacillati</taxon>
        <taxon>Bacillota</taxon>
        <taxon>Bacilli</taxon>
        <taxon>Bacillales</taxon>
        <taxon>Bacillaceae</taxon>
        <taxon>Shouchella</taxon>
    </lineage>
</organism>
<dbReference type="InterPro" id="IPR008274">
    <property type="entry name" value="AldOxase/xan_DH_MoCoBD1"/>
</dbReference>
<name>A0A268QUJ3_SHOCL</name>
<feature type="non-terminal residue" evidence="2">
    <location>
        <position position="68"/>
    </location>
</feature>
<dbReference type="Proteomes" id="UP000216133">
    <property type="component" value="Unassembled WGS sequence"/>
</dbReference>
<accession>A0A268QUJ3</accession>